<proteinExistence type="predicted"/>
<evidence type="ECO:0000313" key="5">
    <source>
        <dbReference type="Proteomes" id="UP000019377"/>
    </source>
</evidence>
<feature type="compositionally biased region" description="Basic and acidic residues" evidence="3">
    <location>
        <begin position="292"/>
        <end position="304"/>
    </location>
</feature>
<dbReference type="Gene3D" id="1.10.1170.10">
    <property type="entry name" value="Inhibitor Of Apoptosis Protein (2mihbC-IAP-1), Chain A"/>
    <property type="match status" value="1"/>
</dbReference>
<feature type="compositionally biased region" description="Acidic residues" evidence="3">
    <location>
        <begin position="218"/>
        <end position="228"/>
    </location>
</feature>
<evidence type="ECO:0000256" key="3">
    <source>
        <dbReference type="SAM" id="MobiDB-lite"/>
    </source>
</evidence>
<evidence type="ECO:0000256" key="1">
    <source>
        <dbReference type="ARBA" id="ARBA00022723"/>
    </source>
</evidence>
<sequence>MFSAEERLASFSVASSSTSTKEMISARKETFGSQWPYDGKKGWKPTSKKLAEAGFYFAPTDEEPDNAKCVYCSKSLGGWEKADDPVHEHQRRVPDCAFFNCELREPAPEPIVEEDAAEEEVEPVEVPKKGGKRAVSTTRKASVKIAKGKKSVAALAKKQEGEELDEAPAGPQDEPRATETTPKEPGAESAEVEAPAKKGGRKARSVSTKKLAAKAQVEEDEPKEDEPAEVAAPETPVEEPVQTLSKKKSVTGLGNGTAPQAAPARPGRAASRRATKAINLLSDEGLNRKLRRPDEEDLAKRELALSDPVVPFPTAHSEDSPMPATDPVQPTKPKKSRSRSKKLDQEAAVAAPKEPTPEPEVETPMEEDSVQVIEDNTVIEHDDDEAEEEPAEEPKRRGGRAAKATATKIPATKASASTTKSRKASAKATDNDEADATVADTVAFPSMSSEADPEPAQKRSSGTASKAVASAKNTSREAAPSSGSGKSSASSSSKRGPTKSSPLISEVEIEPASADSIDIVPETDLDTDAALPNTGSQATIRGAPRWSSIAAMAPSTGRSPLSHLPQLSKLDLDDSQRAMTLGEWLQAKAEAAAIEMRAEGEAQLADLENQFRTGRVTMERRLRGRA</sequence>
<dbReference type="eggNOG" id="KOG1101">
    <property type="taxonomic scope" value="Eukaryota"/>
</dbReference>
<dbReference type="HOGENOM" id="CLU_377280_0_0_1"/>
<evidence type="ECO:0000313" key="4">
    <source>
        <dbReference type="EMBL" id="EST09078.1"/>
    </source>
</evidence>
<feature type="compositionally biased region" description="Low complexity" evidence="3">
    <location>
        <begin position="478"/>
        <end position="502"/>
    </location>
</feature>
<feature type="compositionally biased region" description="Low complexity" evidence="3">
    <location>
        <begin position="9"/>
        <end position="20"/>
    </location>
</feature>
<feature type="compositionally biased region" description="Low complexity" evidence="3">
    <location>
        <begin position="258"/>
        <end position="269"/>
    </location>
</feature>
<feature type="compositionally biased region" description="Basic and acidic residues" evidence="3">
    <location>
        <begin position="173"/>
        <end position="186"/>
    </location>
</feature>
<dbReference type="Pfam" id="PF00653">
    <property type="entry name" value="BIR"/>
    <property type="match status" value="1"/>
</dbReference>
<feature type="region of interest" description="Disordered" evidence="3">
    <location>
        <begin position="110"/>
        <end position="542"/>
    </location>
</feature>
<name>V5EZ06_KALBG</name>
<protein>
    <recommendedName>
        <fullName evidence="6">BIR-domain-containing protein</fullName>
    </recommendedName>
</protein>
<dbReference type="AlphaFoldDB" id="V5EZ06"/>
<feature type="compositionally biased region" description="Low complexity" evidence="3">
    <location>
        <begin position="229"/>
        <end position="243"/>
    </location>
</feature>
<dbReference type="OrthoDB" id="2196114at2759"/>
<dbReference type="SMART" id="SM00238">
    <property type="entry name" value="BIR"/>
    <property type="match status" value="1"/>
</dbReference>
<feature type="compositionally biased region" description="Low complexity" evidence="3">
    <location>
        <begin position="401"/>
        <end position="419"/>
    </location>
</feature>
<dbReference type="InterPro" id="IPR051190">
    <property type="entry name" value="Baculoviral_IAP"/>
</dbReference>
<dbReference type="PANTHER" id="PTHR46771">
    <property type="entry name" value="DETERIN"/>
    <property type="match status" value="1"/>
</dbReference>
<keyword evidence="1" id="KW-0479">Metal-binding</keyword>
<gene>
    <name evidence="4" type="ORF">PSEUBRA_SCAF13g02028</name>
</gene>
<dbReference type="GO" id="GO:0046872">
    <property type="term" value="F:metal ion binding"/>
    <property type="evidence" value="ECO:0007669"/>
    <property type="project" value="UniProtKB-KW"/>
</dbReference>
<dbReference type="SUPFAM" id="SSF57924">
    <property type="entry name" value="Inhibitor of apoptosis (IAP) repeat"/>
    <property type="match status" value="1"/>
</dbReference>
<keyword evidence="2" id="KW-0862">Zinc</keyword>
<dbReference type="STRING" id="1365824.V5EZ06"/>
<dbReference type="EMBL" id="KI545855">
    <property type="protein sequence ID" value="EST09078.1"/>
    <property type="molecule type" value="Genomic_DNA"/>
</dbReference>
<dbReference type="Proteomes" id="UP000019377">
    <property type="component" value="Unassembled WGS sequence"/>
</dbReference>
<dbReference type="OMA" id="DEHYNRS"/>
<feature type="region of interest" description="Disordered" evidence="3">
    <location>
        <begin position="1"/>
        <end position="20"/>
    </location>
</feature>
<accession>V5EZ06</accession>
<feature type="compositionally biased region" description="Acidic residues" evidence="3">
    <location>
        <begin position="381"/>
        <end position="391"/>
    </location>
</feature>
<dbReference type="CDD" id="cd00022">
    <property type="entry name" value="BIR"/>
    <property type="match status" value="1"/>
</dbReference>
<dbReference type="PROSITE" id="PS50143">
    <property type="entry name" value="BIR_REPEAT_2"/>
    <property type="match status" value="1"/>
</dbReference>
<reference evidence="5" key="1">
    <citation type="journal article" date="2013" name="Genome Announc.">
        <title>Draft genome sequence of Pseudozyma brasiliensis sp. nov. strain GHG001, a high producer of endo-1,4-xylanase isolated from an insect pest of sugarcane.</title>
        <authorList>
            <person name="Oliveira J.V.D.C."/>
            <person name="dos Santos R.A.C."/>
            <person name="Borges T.A."/>
            <person name="Riano-Pachon D.M."/>
            <person name="Goldman G.H."/>
        </authorList>
    </citation>
    <scope>NUCLEOTIDE SEQUENCE [LARGE SCALE GENOMIC DNA]</scope>
    <source>
        <strain evidence="5">GHG001</strain>
    </source>
</reference>
<feature type="compositionally biased region" description="Acidic residues" evidence="3">
    <location>
        <begin position="111"/>
        <end position="123"/>
    </location>
</feature>
<organism evidence="4 5">
    <name type="scientific">Kalmanozyma brasiliensis (strain GHG001)</name>
    <name type="common">Yeast</name>
    <name type="synonym">Pseudozyma brasiliensis</name>
    <dbReference type="NCBI Taxonomy" id="1365824"/>
    <lineage>
        <taxon>Eukaryota</taxon>
        <taxon>Fungi</taxon>
        <taxon>Dikarya</taxon>
        <taxon>Basidiomycota</taxon>
        <taxon>Ustilaginomycotina</taxon>
        <taxon>Ustilaginomycetes</taxon>
        <taxon>Ustilaginales</taxon>
        <taxon>Ustilaginaceae</taxon>
        <taxon>Kalmanozyma</taxon>
    </lineage>
</organism>
<dbReference type="PANTHER" id="PTHR46771:SF5">
    <property type="entry name" value="DETERIN"/>
    <property type="match status" value="1"/>
</dbReference>
<feature type="compositionally biased region" description="Acidic residues" evidence="3">
    <location>
        <begin position="357"/>
        <end position="369"/>
    </location>
</feature>
<evidence type="ECO:0000256" key="2">
    <source>
        <dbReference type="ARBA" id="ARBA00022833"/>
    </source>
</evidence>
<evidence type="ECO:0008006" key="6">
    <source>
        <dbReference type="Google" id="ProtNLM"/>
    </source>
</evidence>
<keyword evidence="5" id="KW-1185">Reference proteome</keyword>
<dbReference type="InterPro" id="IPR001370">
    <property type="entry name" value="BIR_rpt"/>
</dbReference>